<dbReference type="Gene3D" id="3.90.1200.10">
    <property type="match status" value="1"/>
</dbReference>
<accession>A0AA46TF95</accession>
<sequence length="374" mass="40588">MPATDLMAAAVAALADTWGPVRLLPVAELGGSTRSDVWRVRVRAQRALPNAPRTLVVKRYNGDNPAPWAREVSGLEAADDPAIAPRIHGTLSDPKVVVLEDLGKASSVADALSGRSPSNAARAVYAWTDTMARLHVRTRDRGAEFAERLGSRAPHAPAHAVPAMLDTAATTLEGQLGSLGLTPPSGSLDLLRGLGETLGTNGRAALSPADACPDNNVRRRHGLALIDFEASEYRHIAWDIAYLLVPWPSCWSSWRLPDRVATAAFERYRRHVSRALPYVGTDEFMHDVRLAVLGWTIATTPWFLPRALAGGTQLSVRPAPSRRAMILHRLSLSTRLGGPGPLIKLAYVLEQDLRRRWGDEPLALAPAFWGHATR</sequence>
<dbReference type="EMBL" id="CP094970">
    <property type="protein sequence ID" value="UYM04165.1"/>
    <property type="molecule type" value="Genomic_DNA"/>
</dbReference>
<dbReference type="AlphaFoldDB" id="A0AA46TF95"/>
<reference evidence="1" key="1">
    <citation type="submission" date="2022-01" db="EMBL/GenBank/DDBJ databases">
        <title>Nocardioidaceae gen. sp. A5X3R13.</title>
        <authorList>
            <person name="Lopez Marin M.A."/>
            <person name="Uhlik O."/>
        </authorList>
    </citation>
    <scope>NUCLEOTIDE SEQUENCE</scope>
    <source>
        <strain evidence="1">A5X3R13</strain>
    </source>
</reference>
<dbReference type="Proteomes" id="UP001164390">
    <property type="component" value="Chromosome"/>
</dbReference>
<dbReference type="SUPFAM" id="SSF56112">
    <property type="entry name" value="Protein kinase-like (PK-like)"/>
    <property type="match status" value="1"/>
</dbReference>
<dbReference type="InterPro" id="IPR011009">
    <property type="entry name" value="Kinase-like_dom_sf"/>
</dbReference>
<proteinExistence type="predicted"/>
<name>A0AA46TF95_9ACTN</name>
<keyword evidence="2" id="KW-1185">Reference proteome</keyword>
<dbReference type="RefSeq" id="WP_271632824.1">
    <property type="nucleotide sequence ID" value="NZ_CP094970.1"/>
</dbReference>
<organism evidence="1 2">
    <name type="scientific">Solicola gregarius</name>
    <dbReference type="NCBI Taxonomy" id="2908642"/>
    <lineage>
        <taxon>Bacteria</taxon>
        <taxon>Bacillati</taxon>
        <taxon>Actinomycetota</taxon>
        <taxon>Actinomycetes</taxon>
        <taxon>Propionibacteriales</taxon>
        <taxon>Nocardioidaceae</taxon>
        <taxon>Solicola</taxon>
    </lineage>
</organism>
<dbReference type="KEGG" id="sgrg:L0C25_16665"/>
<gene>
    <name evidence="1" type="ORF">L0C25_16665</name>
</gene>
<evidence type="ECO:0000313" key="1">
    <source>
        <dbReference type="EMBL" id="UYM04165.1"/>
    </source>
</evidence>
<protein>
    <submittedName>
        <fullName evidence="1">Phosphotransferase</fullName>
    </submittedName>
</protein>
<evidence type="ECO:0000313" key="2">
    <source>
        <dbReference type="Proteomes" id="UP001164390"/>
    </source>
</evidence>